<dbReference type="InterPro" id="IPR018356">
    <property type="entry name" value="Tscrpt_reg_HTH_DeoR_CS"/>
</dbReference>
<reference evidence="5 6" key="1">
    <citation type="submission" date="2018-09" db="EMBL/GenBank/DDBJ databases">
        <authorList>
            <person name="Le Fleche-Mateos A."/>
        </authorList>
    </citation>
    <scope>NUCLEOTIDE SEQUENCE [LARGE SCALE GENOMIC DNA]</scope>
    <source>
        <strain evidence="5 6">DSM 27399</strain>
    </source>
</reference>
<dbReference type="InterPro" id="IPR037171">
    <property type="entry name" value="NagB/RpiA_transferase-like"/>
</dbReference>
<dbReference type="SUPFAM" id="SSF46785">
    <property type="entry name" value="Winged helix' DNA-binding domain"/>
    <property type="match status" value="1"/>
</dbReference>
<dbReference type="InterPro" id="IPR047779">
    <property type="entry name" value="AgaR-like"/>
</dbReference>
<dbReference type="NCBIfam" id="NF040755">
    <property type="entry name" value="AgaR"/>
    <property type="match status" value="1"/>
</dbReference>
<dbReference type="SMART" id="SM00420">
    <property type="entry name" value="HTH_DEOR"/>
    <property type="match status" value="1"/>
</dbReference>
<dbReference type="OrthoDB" id="5685843at2"/>
<dbReference type="SUPFAM" id="SSF100950">
    <property type="entry name" value="NagB/RpiA/CoA transferase-like"/>
    <property type="match status" value="1"/>
</dbReference>
<dbReference type="InterPro" id="IPR050313">
    <property type="entry name" value="Carb_Metab_HTH_regulators"/>
</dbReference>
<evidence type="ECO:0000259" key="4">
    <source>
        <dbReference type="PROSITE" id="PS51000"/>
    </source>
</evidence>
<keyword evidence="6" id="KW-1185">Reference proteome</keyword>
<evidence type="ECO:0000313" key="6">
    <source>
        <dbReference type="Proteomes" id="UP000284908"/>
    </source>
</evidence>
<dbReference type="PANTHER" id="PTHR30363">
    <property type="entry name" value="HTH-TYPE TRANSCRIPTIONAL REGULATOR SRLR-RELATED"/>
    <property type="match status" value="1"/>
</dbReference>
<dbReference type="GO" id="GO:0003677">
    <property type="term" value="F:DNA binding"/>
    <property type="evidence" value="ECO:0007669"/>
    <property type="project" value="UniProtKB-KW"/>
</dbReference>
<sequence length="261" mass="29072">MINTLKRRELIIDHLCREGFVRVEELSGQYDVSSVTIRNDLRYLEKSGCAIRSYGGAKLNKQFVFDRPLQDKGRINRDVKYTIACAAAALVNDGDSLILDSGSTISQMVPQLQGKQELVVMTNALNIAFDLASNEQVDLMVIGGNVRRKSWSLYGPSAEQHIRQYRFDKLFLGVDGFDLVSGITTPNPGEAQLNRAMCEVAREVIAVADASKFGRTSFCMICEISKINKLVTDRRIPDEYRRALHDAGVDVIIADRLPASI</sequence>
<keyword evidence="3" id="KW-0804">Transcription</keyword>
<name>A0A419N2F5_9GAMM</name>
<evidence type="ECO:0000313" key="5">
    <source>
        <dbReference type="EMBL" id="RJT33301.1"/>
    </source>
</evidence>
<dbReference type="EMBL" id="RAHH01000047">
    <property type="protein sequence ID" value="RJT33301.1"/>
    <property type="molecule type" value="Genomic_DNA"/>
</dbReference>
<accession>A0A419N2F5</accession>
<dbReference type="InterPro" id="IPR036390">
    <property type="entry name" value="WH_DNA-bd_sf"/>
</dbReference>
<dbReference type="RefSeq" id="WP_120135174.1">
    <property type="nucleotide sequence ID" value="NZ_RAHH01000047.1"/>
</dbReference>
<gene>
    <name evidence="5" type="ORF">D6C13_24155</name>
</gene>
<protein>
    <submittedName>
        <fullName evidence="5">DeoR/GlpR transcriptional regulator</fullName>
    </submittedName>
</protein>
<proteinExistence type="predicted"/>
<feature type="domain" description="HTH deoR-type" evidence="4">
    <location>
        <begin position="4"/>
        <end position="59"/>
    </location>
</feature>
<keyword evidence="2" id="KW-0238">DNA-binding</keyword>
<keyword evidence="1" id="KW-0805">Transcription regulation</keyword>
<evidence type="ECO:0000256" key="3">
    <source>
        <dbReference type="ARBA" id="ARBA00023163"/>
    </source>
</evidence>
<comment type="caution">
    <text evidence="5">The sequence shown here is derived from an EMBL/GenBank/DDBJ whole genome shotgun (WGS) entry which is preliminary data.</text>
</comment>
<dbReference type="Gene3D" id="1.10.10.10">
    <property type="entry name" value="Winged helix-like DNA-binding domain superfamily/Winged helix DNA-binding domain"/>
    <property type="match status" value="1"/>
</dbReference>
<dbReference type="Pfam" id="PF08220">
    <property type="entry name" value="HTH_DeoR"/>
    <property type="match status" value="1"/>
</dbReference>
<dbReference type="Proteomes" id="UP000284908">
    <property type="component" value="Unassembled WGS sequence"/>
</dbReference>
<dbReference type="Pfam" id="PF00455">
    <property type="entry name" value="DeoRC"/>
    <property type="match status" value="1"/>
</dbReference>
<dbReference type="PROSITE" id="PS00894">
    <property type="entry name" value="HTH_DEOR_1"/>
    <property type="match status" value="1"/>
</dbReference>
<dbReference type="PANTHER" id="PTHR30363:SF44">
    <property type="entry name" value="AGA OPERON TRANSCRIPTIONAL REPRESSOR-RELATED"/>
    <property type="match status" value="1"/>
</dbReference>
<dbReference type="PROSITE" id="PS51000">
    <property type="entry name" value="HTH_DEOR_2"/>
    <property type="match status" value="1"/>
</dbReference>
<evidence type="ECO:0000256" key="2">
    <source>
        <dbReference type="ARBA" id="ARBA00023125"/>
    </source>
</evidence>
<organism evidence="5 6">
    <name type="scientific">Rahnella woolbedingensis</name>
    <dbReference type="NCBI Taxonomy" id="1510574"/>
    <lineage>
        <taxon>Bacteria</taxon>
        <taxon>Pseudomonadati</taxon>
        <taxon>Pseudomonadota</taxon>
        <taxon>Gammaproteobacteria</taxon>
        <taxon>Enterobacterales</taxon>
        <taxon>Yersiniaceae</taxon>
        <taxon>Rahnella</taxon>
    </lineage>
</organism>
<dbReference type="InterPro" id="IPR001034">
    <property type="entry name" value="DeoR_HTH"/>
</dbReference>
<dbReference type="InterPro" id="IPR014036">
    <property type="entry name" value="DeoR-like_C"/>
</dbReference>
<dbReference type="GO" id="GO:0003700">
    <property type="term" value="F:DNA-binding transcription factor activity"/>
    <property type="evidence" value="ECO:0007669"/>
    <property type="project" value="InterPro"/>
</dbReference>
<dbReference type="AlphaFoldDB" id="A0A419N2F5"/>
<dbReference type="Gene3D" id="3.40.50.1360">
    <property type="match status" value="1"/>
</dbReference>
<dbReference type="InterPro" id="IPR036388">
    <property type="entry name" value="WH-like_DNA-bd_sf"/>
</dbReference>
<dbReference type="SMART" id="SM01134">
    <property type="entry name" value="DeoRC"/>
    <property type="match status" value="1"/>
</dbReference>
<evidence type="ECO:0000256" key="1">
    <source>
        <dbReference type="ARBA" id="ARBA00023015"/>
    </source>
</evidence>